<dbReference type="AlphaFoldDB" id="A0A6A7AVB5"/>
<evidence type="ECO:0000313" key="3">
    <source>
        <dbReference type="Proteomes" id="UP000799423"/>
    </source>
</evidence>
<reference evidence="2" key="1">
    <citation type="submission" date="2020-01" db="EMBL/GenBank/DDBJ databases">
        <authorList>
            <consortium name="DOE Joint Genome Institute"/>
            <person name="Haridas S."/>
            <person name="Albert R."/>
            <person name="Binder M."/>
            <person name="Bloem J."/>
            <person name="Labutti K."/>
            <person name="Salamov A."/>
            <person name="Andreopoulos B."/>
            <person name="Baker S.E."/>
            <person name="Barry K."/>
            <person name="Bills G."/>
            <person name="Bluhm B.H."/>
            <person name="Cannon C."/>
            <person name="Castanera R."/>
            <person name="Culley D.E."/>
            <person name="Daum C."/>
            <person name="Ezra D."/>
            <person name="Gonzalez J.B."/>
            <person name="Henrissat B."/>
            <person name="Kuo A."/>
            <person name="Liang C."/>
            <person name="Lipzen A."/>
            <person name="Lutzoni F."/>
            <person name="Magnuson J."/>
            <person name="Mondo S."/>
            <person name="Nolan M."/>
            <person name="Ohm R."/>
            <person name="Pangilinan J."/>
            <person name="Park H.-J."/>
            <person name="Ramirez L."/>
            <person name="Alfaro M."/>
            <person name="Sun H."/>
            <person name="Tritt A."/>
            <person name="Yoshinaga Y."/>
            <person name="Zwiers L.-H."/>
            <person name="Turgeon B.G."/>
            <person name="Goodwin S.B."/>
            <person name="Spatafora J.W."/>
            <person name="Crous P.W."/>
            <person name="Grigoriev I.V."/>
        </authorList>
    </citation>
    <scope>NUCLEOTIDE SEQUENCE</scope>
    <source>
        <strain evidence="2">IPT5</strain>
    </source>
</reference>
<organism evidence="2 3">
    <name type="scientific">Plenodomus tracheiphilus IPT5</name>
    <dbReference type="NCBI Taxonomy" id="1408161"/>
    <lineage>
        <taxon>Eukaryota</taxon>
        <taxon>Fungi</taxon>
        <taxon>Dikarya</taxon>
        <taxon>Ascomycota</taxon>
        <taxon>Pezizomycotina</taxon>
        <taxon>Dothideomycetes</taxon>
        <taxon>Pleosporomycetidae</taxon>
        <taxon>Pleosporales</taxon>
        <taxon>Pleosporineae</taxon>
        <taxon>Leptosphaeriaceae</taxon>
        <taxon>Plenodomus</taxon>
    </lineage>
</organism>
<evidence type="ECO:0000313" key="2">
    <source>
        <dbReference type="EMBL" id="KAF2847210.1"/>
    </source>
</evidence>
<dbReference type="Proteomes" id="UP000799423">
    <property type="component" value="Unassembled WGS sequence"/>
</dbReference>
<gene>
    <name evidence="2" type="ORF">T440DRAFT_510423</name>
</gene>
<dbReference type="EMBL" id="MU006328">
    <property type="protein sequence ID" value="KAF2847210.1"/>
    <property type="molecule type" value="Genomic_DNA"/>
</dbReference>
<sequence length="265" mass="29046">MSHTPSNPGTPTPSIYPYRVAAYLPQHPLHPTIPDNLYQYNLPQPYHTPLAPPRAFPATIFNITAHPTQHPSRAPIFHRTASGRLFATTHQTSNNAQVPSKVKVNDAQQPLNHPTQPLRRITHNLPGALRGSTIHPHHTKTSHVEQQKQHAGMYSGTSRPTPKRMNKHPLPIPNTLAPLPFKSVFGHREARAVGMHADQEVKIHRAGLATKVVVKDNFEAFGRRSCEGVVEGVGRCDSGVGNDAGVDDEDEVNSAGQDVWVQIAG</sequence>
<accession>A0A6A7AVB5</accession>
<name>A0A6A7AVB5_9PLEO</name>
<dbReference type="OrthoDB" id="10577624at2759"/>
<evidence type="ECO:0000256" key="1">
    <source>
        <dbReference type="SAM" id="MobiDB-lite"/>
    </source>
</evidence>
<keyword evidence="3" id="KW-1185">Reference proteome</keyword>
<protein>
    <submittedName>
        <fullName evidence="2">Uncharacterized protein</fullName>
    </submittedName>
</protein>
<feature type="region of interest" description="Disordered" evidence="1">
    <location>
        <begin position="143"/>
        <end position="162"/>
    </location>
</feature>
<proteinExistence type="predicted"/>